<dbReference type="GO" id="GO:0004089">
    <property type="term" value="F:carbonate dehydratase activity"/>
    <property type="evidence" value="ECO:0007669"/>
    <property type="project" value="UniProtKB-EC"/>
</dbReference>
<evidence type="ECO:0000313" key="7">
    <source>
        <dbReference type="EMBL" id="GAE32357.1"/>
    </source>
</evidence>
<evidence type="ECO:0000256" key="4">
    <source>
        <dbReference type="ARBA" id="ARBA00022833"/>
    </source>
</evidence>
<evidence type="ECO:0000256" key="2">
    <source>
        <dbReference type="ARBA" id="ARBA00012925"/>
    </source>
</evidence>
<dbReference type="SUPFAM" id="SSF53056">
    <property type="entry name" value="beta-carbonic anhydrase, cab"/>
    <property type="match status" value="1"/>
</dbReference>
<feature type="binding site" evidence="6">
    <location>
        <position position="98"/>
    </location>
    <ligand>
        <name>Zn(2+)</name>
        <dbReference type="ChEBI" id="CHEBI:29105"/>
    </ligand>
</feature>
<feature type="binding site" evidence="6">
    <location>
        <position position="42"/>
    </location>
    <ligand>
        <name>Zn(2+)</name>
        <dbReference type="ChEBI" id="CHEBI:29105"/>
    </ligand>
</feature>
<gene>
    <name evidence="7" type="ORF">JCM9152_3890</name>
</gene>
<feature type="binding site" evidence="6">
    <location>
        <position position="40"/>
    </location>
    <ligand>
        <name>Zn(2+)</name>
        <dbReference type="ChEBI" id="CHEBI:29105"/>
    </ligand>
</feature>
<dbReference type="SMART" id="SM00947">
    <property type="entry name" value="Pro_CA"/>
    <property type="match status" value="1"/>
</dbReference>
<keyword evidence="4 6" id="KW-0862">Zinc</keyword>
<feature type="binding site" evidence="6">
    <location>
        <position position="101"/>
    </location>
    <ligand>
        <name>Zn(2+)</name>
        <dbReference type="ChEBI" id="CHEBI:29105"/>
    </ligand>
</feature>
<keyword evidence="8" id="KW-1185">Reference proteome</keyword>
<dbReference type="InterPro" id="IPR036874">
    <property type="entry name" value="Carbonic_anhydrase_sf"/>
</dbReference>
<evidence type="ECO:0000256" key="1">
    <source>
        <dbReference type="ARBA" id="ARBA00006217"/>
    </source>
</evidence>
<evidence type="ECO:0000256" key="3">
    <source>
        <dbReference type="ARBA" id="ARBA00022723"/>
    </source>
</evidence>
<dbReference type="EC" id="4.2.1.1" evidence="2"/>
<evidence type="ECO:0000256" key="6">
    <source>
        <dbReference type="PIRSR" id="PIRSR601765-1"/>
    </source>
</evidence>
<comment type="caution">
    <text evidence="7">The sequence shown here is derived from an EMBL/GenBank/DDBJ whole genome shotgun (WGS) entry which is preliminary data.</text>
</comment>
<protein>
    <recommendedName>
        <fullName evidence="2">carbonic anhydrase</fullName>
        <ecNumber evidence="2">4.2.1.1</ecNumber>
    </recommendedName>
</protein>
<organism evidence="7 8">
    <name type="scientific">Halalkalibacter hemicellulosilyticusJCM 9152</name>
    <dbReference type="NCBI Taxonomy" id="1236971"/>
    <lineage>
        <taxon>Bacteria</taxon>
        <taxon>Bacillati</taxon>
        <taxon>Bacillota</taxon>
        <taxon>Bacilli</taxon>
        <taxon>Bacillales</taxon>
        <taxon>Bacillaceae</taxon>
        <taxon>Halalkalibacter</taxon>
    </lineage>
</organism>
<dbReference type="EMBL" id="BAUU01000034">
    <property type="protein sequence ID" value="GAE32357.1"/>
    <property type="molecule type" value="Genomic_DNA"/>
</dbReference>
<name>W4QKC1_9BACI</name>
<proteinExistence type="inferred from homology"/>
<comment type="similarity">
    <text evidence="1">Belongs to the beta-class carbonic anhydrase family.</text>
</comment>
<dbReference type="STRING" id="1236971.JCM9152_3890"/>
<dbReference type="Gene3D" id="3.40.1050.10">
    <property type="entry name" value="Carbonic anhydrase"/>
    <property type="match status" value="1"/>
</dbReference>
<dbReference type="PANTHER" id="PTHR43175">
    <property type="entry name" value="CARBONIC ANHYDRASE"/>
    <property type="match status" value="1"/>
</dbReference>
<dbReference type="CDD" id="cd03379">
    <property type="entry name" value="beta_CA_cladeD"/>
    <property type="match status" value="1"/>
</dbReference>
<evidence type="ECO:0000256" key="5">
    <source>
        <dbReference type="ARBA" id="ARBA00048348"/>
    </source>
</evidence>
<dbReference type="AlphaFoldDB" id="W4QKC1"/>
<evidence type="ECO:0000313" key="8">
    <source>
        <dbReference type="Proteomes" id="UP000018895"/>
    </source>
</evidence>
<sequence length="189" mass="20871">MQVSLLKTILDHNEQFVASEQYKKYETTKFPDKKLVILTCMDTRLHDLLPAAMNIKQGDAKVIKNAGAVISHPFGSVMRSILVALYALKADEVMIIGHHQCGMAGLESSNILDLAESRGVNMDSIKDLEFVGVDIDQFLTGFQSVEESVEHSVSMVRKHPLMPDDVPVHGLVIHPETGKLDLVSSGYKL</sequence>
<dbReference type="Proteomes" id="UP000018895">
    <property type="component" value="Unassembled WGS sequence"/>
</dbReference>
<dbReference type="PANTHER" id="PTHR43175:SF3">
    <property type="entry name" value="CARBON DISULFIDE HYDROLASE"/>
    <property type="match status" value="1"/>
</dbReference>
<comment type="cofactor">
    <cofactor evidence="6">
        <name>Zn(2+)</name>
        <dbReference type="ChEBI" id="CHEBI:29105"/>
    </cofactor>
    <text evidence="6">Binds 1 zinc ion per subunit.</text>
</comment>
<dbReference type="Pfam" id="PF00484">
    <property type="entry name" value="Pro_CA"/>
    <property type="match status" value="1"/>
</dbReference>
<dbReference type="InterPro" id="IPR001765">
    <property type="entry name" value="Carbonic_anhydrase"/>
</dbReference>
<reference evidence="7" key="1">
    <citation type="journal article" date="2014" name="Genome Announc.">
        <title>Draft Genome Sequences of Three Alkaliphilic Bacillus Strains, Bacillus wakoensis JCM 9140T, Bacillus akibai JCM 9157T, and Bacillus hemicellulosilyticus JCM 9152T.</title>
        <authorList>
            <person name="Yuki M."/>
            <person name="Oshima K."/>
            <person name="Suda W."/>
            <person name="Oshida Y."/>
            <person name="Kitamura K."/>
            <person name="Iida T."/>
            <person name="Hattori M."/>
            <person name="Ohkuma M."/>
        </authorList>
    </citation>
    <scope>NUCLEOTIDE SEQUENCE [LARGE SCALE GENOMIC DNA]</scope>
    <source>
        <strain evidence="7">JCM 9152</strain>
    </source>
</reference>
<comment type="catalytic activity">
    <reaction evidence="5">
        <text>hydrogencarbonate + H(+) = CO2 + H2O</text>
        <dbReference type="Rhea" id="RHEA:10748"/>
        <dbReference type="ChEBI" id="CHEBI:15377"/>
        <dbReference type="ChEBI" id="CHEBI:15378"/>
        <dbReference type="ChEBI" id="CHEBI:16526"/>
        <dbReference type="ChEBI" id="CHEBI:17544"/>
        <dbReference type="EC" id="4.2.1.1"/>
    </reaction>
</comment>
<keyword evidence="3 6" id="KW-0479">Metal-binding</keyword>
<dbReference type="GO" id="GO:0008270">
    <property type="term" value="F:zinc ion binding"/>
    <property type="evidence" value="ECO:0007669"/>
    <property type="project" value="InterPro"/>
</dbReference>
<accession>W4QKC1</accession>